<sequence>MIKRAPSRNQRTKGIKVKHVLQICLLLGVCFWLIYQVKHSHDKKVALDKKDKKTPTRSLSEGELLKLGRKDLPKLEVPKNEKQEEEDEVEAAGEEDEKHQVDVHEEEDSKHEVEAHEEEDQKHEGEEREEEDQKHEVGEQEEEDPKGKQEEEDLKHEAEEQEEEENKNEETEDEGRGAGDDEIDENEQEGNEGEVEHDEDFVDEEKEREDDGNEKDGEKNDGEEREDQEEHDSSSDDQDNETHDKNAHEAREENYKGDDASSAVAHEVTSTETEKVSSENLNENPETTVLEKDNSTMVEDRMAENGTILNVGASEEKANGNMANPAESSLLHEKVKTQSNDEPEAWNNSTMVSAEANDNSTIVSTEASNNPTETNQASGSYQQNGTEIVSESAHSENATVDGMGTGESVTILTMVMEQANNTASQNNESDSNSTISTKIENADGALGESSSFSNTVATNVSENILRSDGTAETEGGSRSSSLKEATDAVQNEESNGTSESDRTDEGSDSTNGTQDATQRDPIDSSDSHITQDKKEDRTDLTTLPEITTEGDENGEAAAE</sequence>
<feature type="compositionally biased region" description="Acidic residues" evidence="1">
    <location>
        <begin position="548"/>
        <end position="559"/>
    </location>
</feature>
<dbReference type="Proteomes" id="UP000290289">
    <property type="component" value="Chromosome 10"/>
</dbReference>
<feature type="compositionally biased region" description="Polar residues" evidence="1">
    <location>
        <begin position="476"/>
        <end position="498"/>
    </location>
</feature>
<feature type="compositionally biased region" description="Basic and acidic residues" evidence="1">
    <location>
        <begin position="96"/>
        <end position="138"/>
    </location>
</feature>
<feature type="compositionally biased region" description="Polar residues" evidence="1">
    <location>
        <begin position="356"/>
        <end position="389"/>
    </location>
</feature>
<dbReference type="AlphaFoldDB" id="A0A498J0S2"/>
<evidence type="ECO:0000313" key="3">
    <source>
        <dbReference type="EMBL" id="RXH87542.1"/>
    </source>
</evidence>
<comment type="caution">
    <text evidence="3">The sequence shown here is derived from an EMBL/GenBank/DDBJ whole genome shotgun (WGS) entry which is preliminary data.</text>
</comment>
<accession>A0A498J0S2</accession>
<reference evidence="3 4" key="1">
    <citation type="submission" date="2018-10" db="EMBL/GenBank/DDBJ databases">
        <title>A high-quality apple genome assembly.</title>
        <authorList>
            <person name="Hu J."/>
        </authorList>
    </citation>
    <scope>NUCLEOTIDE SEQUENCE [LARGE SCALE GENOMIC DNA]</scope>
    <source>
        <strain evidence="4">cv. HFTH1</strain>
        <tissue evidence="3">Young leaf</tissue>
    </source>
</reference>
<keyword evidence="2" id="KW-1133">Transmembrane helix</keyword>
<proteinExistence type="predicted"/>
<feature type="compositionally biased region" description="Polar residues" evidence="1">
    <location>
        <begin position="278"/>
        <end position="287"/>
    </location>
</feature>
<keyword evidence="4" id="KW-1185">Reference proteome</keyword>
<feature type="compositionally biased region" description="Basic and acidic residues" evidence="1">
    <location>
        <begin position="240"/>
        <end position="259"/>
    </location>
</feature>
<dbReference type="STRING" id="3750.A0A498J0S2"/>
<dbReference type="SMR" id="A0A498J0S2"/>
<dbReference type="EMBL" id="RDQH01000336">
    <property type="protein sequence ID" value="RXH87542.1"/>
    <property type="molecule type" value="Genomic_DNA"/>
</dbReference>
<feature type="region of interest" description="Disordered" evidence="1">
    <location>
        <begin position="356"/>
        <end position="559"/>
    </location>
</feature>
<feature type="compositionally biased region" description="Acidic residues" evidence="1">
    <location>
        <begin position="223"/>
        <end position="239"/>
    </location>
</feature>
<dbReference type="Gramene" id="mRNA:MD10G0094100">
    <property type="protein sequence ID" value="CDS:MD10G0094100.1"/>
    <property type="gene ID" value="MD10G0094100"/>
</dbReference>
<feature type="compositionally biased region" description="Acidic residues" evidence="1">
    <location>
        <begin position="159"/>
        <end position="173"/>
    </location>
</feature>
<feature type="compositionally biased region" description="Basic and acidic residues" evidence="1">
    <location>
        <begin position="145"/>
        <end position="158"/>
    </location>
</feature>
<dbReference type="OrthoDB" id="1306415at2759"/>
<feature type="region of interest" description="Disordered" evidence="1">
    <location>
        <begin position="43"/>
        <end position="297"/>
    </location>
</feature>
<feature type="compositionally biased region" description="Polar residues" evidence="1">
    <location>
        <begin position="418"/>
        <end position="439"/>
    </location>
</feature>
<feature type="compositionally biased region" description="Basic and acidic residues" evidence="1">
    <location>
        <begin position="63"/>
        <end position="82"/>
    </location>
</feature>
<feature type="compositionally biased region" description="Acidic residues" evidence="1">
    <location>
        <begin position="83"/>
        <end position="95"/>
    </location>
</feature>
<dbReference type="PANTHER" id="PTHR33700">
    <property type="entry name" value="MYB-LIKE PROTEIN X"/>
    <property type="match status" value="1"/>
</dbReference>
<gene>
    <name evidence="3" type="ORF">DVH24_034442</name>
</gene>
<feature type="transmembrane region" description="Helical" evidence="2">
    <location>
        <begin position="20"/>
        <end position="37"/>
    </location>
</feature>
<evidence type="ECO:0000313" key="4">
    <source>
        <dbReference type="Proteomes" id="UP000290289"/>
    </source>
</evidence>
<feature type="compositionally biased region" description="Acidic residues" evidence="1">
    <location>
        <begin position="180"/>
        <end position="213"/>
    </location>
</feature>
<name>A0A498J0S2_MALDO</name>
<protein>
    <submittedName>
        <fullName evidence="3">Uncharacterized protein</fullName>
    </submittedName>
</protein>
<feature type="compositionally biased region" description="Basic and acidic residues" evidence="1">
    <location>
        <begin position="517"/>
        <end position="539"/>
    </location>
</feature>
<keyword evidence="2" id="KW-0812">Transmembrane</keyword>
<feature type="compositionally biased region" description="Basic and acidic residues" evidence="1">
    <location>
        <begin position="43"/>
        <end position="54"/>
    </location>
</feature>
<evidence type="ECO:0000256" key="1">
    <source>
        <dbReference type="SAM" id="MobiDB-lite"/>
    </source>
</evidence>
<organism evidence="3 4">
    <name type="scientific">Malus domestica</name>
    <name type="common">Apple</name>
    <name type="synonym">Pyrus malus</name>
    <dbReference type="NCBI Taxonomy" id="3750"/>
    <lineage>
        <taxon>Eukaryota</taxon>
        <taxon>Viridiplantae</taxon>
        <taxon>Streptophyta</taxon>
        <taxon>Embryophyta</taxon>
        <taxon>Tracheophyta</taxon>
        <taxon>Spermatophyta</taxon>
        <taxon>Magnoliopsida</taxon>
        <taxon>eudicotyledons</taxon>
        <taxon>Gunneridae</taxon>
        <taxon>Pentapetalae</taxon>
        <taxon>rosids</taxon>
        <taxon>fabids</taxon>
        <taxon>Rosales</taxon>
        <taxon>Rosaceae</taxon>
        <taxon>Amygdaloideae</taxon>
        <taxon>Maleae</taxon>
        <taxon>Malus</taxon>
    </lineage>
</organism>
<evidence type="ECO:0000256" key="2">
    <source>
        <dbReference type="SAM" id="Phobius"/>
    </source>
</evidence>
<keyword evidence="2" id="KW-0472">Membrane</keyword>
<dbReference type="PANTHER" id="PTHR33700:SF4">
    <property type="entry name" value="MYB-LIKE PROTEIN X"/>
    <property type="match status" value="1"/>
</dbReference>
<feature type="compositionally biased region" description="Polar residues" evidence="1">
    <location>
        <begin position="448"/>
        <end position="464"/>
    </location>
</feature>